<comment type="subcellular location">
    <subcellularLocation>
        <location evidence="1">Nucleus</location>
    </subcellularLocation>
</comment>
<dbReference type="CDD" id="cd10509">
    <property type="entry name" value="Zn-ribbon_RPC11"/>
    <property type="match status" value="1"/>
</dbReference>
<feature type="chain" id="PRO_5044772886" description="TFIIS-type domain-containing protein" evidence="11">
    <location>
        <begin position="25"/>
        <end position="530"/>
    </location>
</feature>
<dbReference type="Proteomes" id="UP001604277">
    <property type="component" value="Unassembled WGS sequence"/>
</dbReference>
<organism evidence="13 14">
    <name type="scientific">Forsythia ovata</name>
    <dbReference type="NCBI Taxonomy" id="205694"/>
    <lineage>
        <taxon>Eukaryota</taxon>
        <taxon>Viridiplantae</taxon>
        <taxon>Streptophyta</taxon>
        <taxon>Embryophyta</taxon>
        <taxon>Tracheophyta</taxon>
        <taxon>Spermatophyta</taxon>
        <taxon>Magnoliopsida</taxon>
        <taxon>eudicotyledons</taxon>
        <taxon>Gunneridae</taxon>
        <taxon>Pentapetalae</taxon>
        <taxon>asterids</taxon>
        <taxon>lamiids</taxon>
        <taxon>Lamiales</taxon>
        <taxon>Oleaceae</taxon>
        <taxon>Forsythieae</taxon>
        <taxon>Forsythia</taxon>
    </lineage>
</organism>
<evidence type="ECO:0000256" key="1">
    <source>
        <dbReference type="ARBA" id="ARBA00004123"/>
    </source>
</evidence>
<feature type="signal peptide" evidence="11">
    <location>
        <begin position="1"/>
        <end position="24"/>
    </location>
</feature>
<feature type="domain" description="TFIIS-type" evidence="12">
    <location>
        <begin position="486"/>
        <end position="528"/>
    </location>
</feature>
<feature type="region of interest" description="Disordered" evidence="10">
    <location>
        <begin position="104"/>
        <end position="127"/>
    </location>
</feature>
<evidence type="ECO:0000313" key="13">
    <source>
        <dbReference type="EMBL" id="KAL2468915.1"/>
    </source>
</evidence>
<keyword evidence="6" id="KW-0238">DNA-binding</keyword>
<evidence type="ECO:0000256" key="11">
    <source>
        <dbReference type="SAM" id="SignalP"/>
    </source>
</evidence>
<dbReference type="Pfam" id="PF01096">
    <property type="entry name" value="Zn_ribbon_TFIIS"/>
    <property type="match status" value="1"/>
</dbReference>
<evidence type="ECO:0000256" key="7">
    <source>
        <dbReference type="ARBA" id="ARBA00023163"/>
    </source>
</evidence>
<evidence type="ECO:0000256" key="6">
    <source>
        <dbReference type="ARBA" id="ARBA00023125"/>
    </source>
</evidence>
<dbReference type="EMBL" id="JBFOLJ010000016">
    <property type="protein sequence ID" value="KAL2468915.1"/>
    <property type="molecule type" value="Genomic_DNA"/>
</dbReference>
<reference evidence="14" key="1">
    <citation type="submission" date="2024-07" db="EMBL/GenBank/DDBJ databases">
        <title>Two chromosome-level genome assemblies of Korean endemic species Abeliophyllum distichum and Forsythia ovata (Oleaceae).</title>
        <authorList>
            <person name="Jang H."/>
        </authorList>
    </citation>
    <scope>NUCLEOTIDE SEQUENCE [LARGE SCALE GENOMIC DNA]</scope>
</reference>
<accession>A0ABD1PYB0</accession>
<dbReference type="SMART" id="SM00440">
    <property type="entry name" value="ZnF_C2C2"/>
    <property type="match status" value="1"/>
</dbReference>
<evidence type="ECO:0000256" key="5">
    <source>
        <dbReference type="ARBA" id="ARBA00023015"/>
    </source>
</evidence>
<keyword evidence="2" id="KW-0479">Metal-binding</keyword>
<evidence type="ECO:0000259" key="12">
    <source>
        <dbReference type="PROSITE" id="PS51133"/>
    </source>
</evidence>
<protein>
    <recommendedName>
        <fullName evidence="12">TFIIS-type domain-containing protein</fullName>
    </recommendedName>
</protein>
<dbReference type="Gene3D" id="2.20.25.10">
    <property type="match status" value="1"/>
</dbReference>
<dbReference type="GO" id="GO:0005634">
    <property type="term" value="C:nucleus"/>
    <property type="evidence" value="ECO:0007669"/>
    <property type="project" value="UniProtKB-SubCell"/>
</dbReference>
<dbReference type="SUPFAM" id="SSF57783">
    <property type="entry name" value="Zinc beta-ribbon"/>
    <property type="match status" value="1"/>
</dbReference>
<dbReference type="Gene3D" id="2.40.330.10">
    <property type="entry name" value="DNA-binding pseudobarrel domain"/>
    <property type="match status" value="1"/>
</dbReference>
<dbReference type="InterPro" id="IPR005508">
    <property type="entry name" value="At2g31720-like"/>
</dbReference>
<dbReference type="InterPro" id="IPR003340">
    <property type="entry name" value="B3_DNA-bd"/>
</dbReference>
<evidence type="ECO:0000256" key="8">
    <source>
        <dbReference type="ARBA" id="ARBA00023242"/>
    </source>
</evidence>
<dbReference type="PROSITE" id="PS51133">
    <property type="entry name" value="ZF_TFIIS_2"/>
    <property type="match status" value="1"/>
</dbReference>
<dbReference type="InterPro" id="IPR034014">
    <property type="entry name" value="Zn_ribbon_RPC11_C"/>
</dbReference>
<evidence type="ECO:0000256" key="3">
    <source>
        <dbReference type="ARBA" id="ARBA00022771"/>
    </source>
</evidence>
<evidence type="ECO:0000256" key="4">
    <source>
        <dbReference type="ARBA" id="ARBA00022833"/>
    </source>
</evidence>
<gene>
    <name evidence="13" type="ORF">Fot_50491</name>
</gene>
<dbReference type="AlphaFoldDB" id="A0ABD1PYB0"/>
<keyword evidence="4" id="KW-0862">Zinc</keyword>
<name>A0ABD1PYB0_9LAMI</name>
<keyword evidence="11" id="KW-0732">Signal</keyword>
<dbReference type="PANTHER" id="PTHR31541">
    <property type="entry name" value="B3 DOMAIN PLANT PROTEIN-RELATED"/>
    <property type="match status" value="1"/>
</dbReference>
<dbReference type="InterPro" id="IPR001222">
    <property type="entry name" value="Znf_TFIIS"/>
</dbReference>
<feature type="compositionally biased region" description="Polar residues" evidence="10">
    <location>
        <begin position="363"/>
        <end position="378"/>
    </location>
</feature>
<proteinExistence type="predicted"/>
<dbReference type="PANTHER" id="PTHR31541:SF25">
    <property type="entry name" value="GAMMA-GLIADIN B"/>
    <property type="match status" value="1"/>
</dbReference>
<dbReference type="GO" id="GO:0003677">
    <property type="term" value="F:DNA binding"/>
    <property type="evidence" value="ECO:0007669"/>
    <property type="project" value="UniProtKB-KW"/>
</dbReference>
<dbReference type="GO" id="GO:0008270">
    <property type="term" value="F:zinc ion binding"/>
    <property type="evidence" value="ECO:0007669"/>
    <property type="project" value="UniProtKB-KW"/>
</dbReference>
<dbReference type="SUPFAM" id="SSF101936">
    <property type="entry name" value="DNA-binding pseudobarrel domain"/>
    <property type="match status" value="1"/>
</dbReference>
<feature type="region of interest" description="Disordered" evidence="10">
    <location>
        <begin position="324"/>
        <end position="386"/>
    </location>
</feature>
<dbReference type="PROSITE" id="PS51257">
    <property type="entry name" value="PROKAR_LIPOPROTEIN"/>
    <property type="match status" value="1"/>
</dbReference>
<evidence type="ECO:0000256" key="9">
    <source>
        <dbReference type="PROSITE-ProRule" id="PRU00472"/>
    </source>
</evidence>
<evidence type="ECO:0000313" key="14">
    <source>
        <dbReference type="Proteomes" id="UP001604277"/>
    </source>
</evidence>
<comment type="caution">
    <text evidence="13">The sequence shown here is derived from an EMBL/GenBank/DDBJ whole genome shotgun (WGS) entry which is preliminary data.</text>
</comment>
<evidence type="ECO:0000256" key="10">
    <source>
        <dbReference type="SAM" id="MobiDB-lite"/>
    </source>
</evidence>
<keyword evidence="3 9" id="KW-0863">Zinc-finger</keyword>
<dbReference type="InterPro" id="IPR015300">
    <property type="entry name" value="DNA-bd_pseudobarrel_sf"/>
</dbReference>
<keyword evidence="14" id="KW-1185">Reference proteome</keyword>
<dbReference type="CDD" id="cd10017">
    <property type="entry name" value="B3_DNA"/>
    <property type="match status" value="1"/>
</dbReference>
<keyword evidence="7" id="KW-0804">Transcription</keyword>
<dbReference type="Pfam" id="PF03754">
    <property type="entry name" value="At2g31720-like"/>
    <property type="match status" value="1"/>
</dbReference>
<feature type="compositionally biased region" description="Low complexity" evidence="10">
    <location>
        <begin position="325"/>
        <end position="360"/>
    </location>
</feature>
<keyword evidence="8" id="KW-0539">Nucleus</keyword>
<evidence type="ECO:0000256" key="2">
    <source>
        <dbReference type="ARBA" id="ARBA00022723"/>
    </source>
</evidence>
<keyword evidence="5" id="KW-0805">Transcription regulation</keyword>
<dbReference type="PROSITE" id="PS00466">
    <property type="entry name" value="ZF_TFIIS_1"/>
    <property type="match status" value="1"/>
</dbReference>
<sequence>MALIRSFFIPCSLLLVMLLLSCYTRLINITAQRNEGIANADHNSTAAAIAPAEPSSVIAGLDDSYKNLFDDLLQSPLPPPPPPPQTHKKVWLFGVDISSDENIHPNSLLPHQTHETPHSNPNLKRPLQDINPQSILLPNKRILNFQESDHAIVSYSTQNIPQSAVTPVEKNRKSKGNGEITRLEQLPPRILQQIQWNGGTLPIFLFQKRLTNSDVKPNQNRLFLSRRDKPEKLMEFLTDVERNQVDSDIDGVEVLTIDPKGDYHTLHLKRWHSIPMVVLKSRWKKLVSDNQLKEDDWIQLWGYRENSQFHLAFNIKKAEKNLTQGDGASSSNGGNNLDGSNSSSKGNSGDGSGASIISDSPWRRSQQTLRRKTSTTTKPIRDREPIDSRLTQSSLYHLTIRRLILHHIHAVSTRKTTLNYLVYSELERKWNFARLVGICCCMSCLTPNTLPDFSAPHVKIKRQMRLVKKTIDPIFSENDQQNLPTTDTTCPACNHGKAAFYQVQIRSADEPMTTFYICKRETCRKQWRED</sequence>